<proteinExistence type="predicted"/>
<evidence type="ECO:0000313" key="1">
    <source>
        <dbReference type="EMBL" id="EMS80324.1"/>
    </source>
</evidence>
<protein>
    <submittedName>
        <fullName evidence="1">Uncharacterized protein</fullName>
    </submittedName>
</protein>
<comment type="caution">
    <text evidence="1">The sequence shown here is derived from an EMBL/GenBank/DDBJ whole genome shotgun (WGS) entry which is preliminary data.</text>
</comment>
<sequence length="218" mass="24842">MAARHPNINTISVVFPVFLVLVSIFCSGCPGPKKEKGTSLKIPRGYVDQLDIQLKDRVLGFGPFVGYYFKPENPEDLTRLSFVCFNEDRFYTRDLPENTLLFEGDAVLTQLTDTGFDVPTQNRINPVFFEEAPRKWVNDRPRPRDEYLHFHSCYDGLGPVLAGYWIRHQGNASFTYDMGGRMGPDSPLYHEVRPGIDKQFAKIMEFDAGPDSRHGSKD</sequence>
<reference evidence="1 2" key="1">
    <citation type="journal article" date="2013" name="Genome Announc.">
        <title>Draft Genome Sequence of Desulfotignum phosphitoxidans DSM 13687 Strain FiPS-3.</title>
        <authorList>
            <person name="Poehlein A."/>
            <person name="Daniel R."/>
            <person name="Simeonova D.D."/>
        </authorList>
    </citation>
    <scope>NUCLEOTIDE SEQUENCE [LARGE SCALE GENOMIC DNA]</scope>
    <source>
        <strain evidence="1 2">DSM 13687</strain>
    </source>
</reference>
<accession>S0G465</accession>
<dbReference type="AlphaFoldDB" id="S0G465"/>
<keyword evidence="2" id="KW-1185">Reference proteome</keyword>
<dbReference type="EMBL" id="APJX01000002">
    <property type="protein sequence ID" value="EMS80324.1"/>
    <property type="molecule type" value="Genomic_DNA"/>
</dbReference>
<evidence type="ECO:0000313" key="2">
    <source>
        <dbReference type="Proteomes" id="UP000014216"/>
    </source>
</evidence>
<dbReference type="OrthoDB" id="5419884at2"/>
<dbReference type="PATRIC" id="fig|1286635.3.peg.967"/>
<dbReference type="Proteomes" id="UP000014216">
    <property type="component" value="Unassembled WGS sequence"/>
</dbReference>
<organism evidence="1 2">
    <name type="scientific">Desulfotignum phosphitoxidans DSM 13687</name>
    <dbReference type="NCBI Taxonomy" id="1286635"/>
    <lineage>
        <taxon>Bacteria</taxon>
        <taxon>Pseudomonadati</taxon>
        <taxon>Thermodesulfobacteriota</taxon>
        <taxon>Desulfobacteria</taxon>
        <taxon>Desulfobacterales</taxon>
        <taxon>Desulfobacteraceae</taxon>
        <taxon>Desulfotignum</taxon>
    </lineage>
</organism>
<name>S0G465_9BACT</name>
<gene>
    <name evidence="1" type="ORF">Dpo_2c00120</name>
</gene>